<dbReference type="EMBL" id="KX349287">
    <property type="protein sequence ID" value="AOO10678.1"/>
    <property type="molecule type" value="Genomic_DNA"/>
</dbReference>
<dbReference type="EMBL" id="KX349285">
    <property type="protein sequence ID" value="AOO10238.1"/>
    <property type="molecule type" value="Genomic_DNA"/>
</dbReference>
<evidence type="ECO:0000313" key="5">
    <source>
        <dbReference type="EMBL" id="AOO10899.1"/>
    </source>
</evidence>
<dbReference type="EMBL" id="MK493322">
    <property type="protein sequence ID" value="QBQ75197.1"/>
    <property type="molecule type" value="Genomic_DNA"/>
</dbReference>
<name>A0A1D7S9Y5_9CAUD</name>
<evidence type="ECO:0000313" key="6">
    <source>
        <dbReference type="EMBL" id="AOO11122.1"/>
    </source>
</evidence>
<dbReference type="Proteomes" id="UP000299832">
    <property type="component" value="Genome"/>
</dbReference>
<dbReference type="Proteomes" id="UP000225361">
    <property type="component" value="Segment"/>
</dbReference>
<gene>
    <name evidence="8" type="ORF">RW010115_090</name>
    <name evidence="2" type="ORF">RW01021201_090</name>
    <name evidence="3" type="ORF">RW03080701_090</name>
    <name evidence="4" type="ORF">RW060613_090</name>
    <name evidence="5" type="ORF">RW080711_090</name>
    <name evidence="9" type="ORF">RW220214_089</name>
    <name evidence="6" type="ORF">RW220300_091</name>
    <name evidence="7" type="ORF">RW251112_090</name>
</gene>
<dbReference type="Proteomes" id="UP000226351">
    <property type="component" value="Segment"/>
</dbReference>
<dbReference type="Proteomes" id="UP000223306">
    <property type="component" value="Segment"/>
</dbReference>
<evidence type="ECO:0000313" key="13">
    <source>
        <dbReference type="Proteomes" id="UP000226351"/>
    </source>
</evidence>
<dbReference type="EMBL" id="KX349288">
    <property type="protein sequence ID" value="AOO10899.1"/>
    <property type="molecule type" value="Genomic_DNA"/>
</dbReference>
<reference evidence="14 15" key="2">
    <citation type="submission" date="2019-02" db="EMBL/GenBank/DDBJ databases">
        <title>Diversity in Cyanophage Genomes from Southern New England Coastal Waters.</title>
        <authorList>
            <person name="Marston M.F."/>
        </authorList>
    </citation>
    <scope>NUCLEOTIDE SEQUENCE [LARGE SCALE GENOMIC DNA]</scope>
    <source>
        <strain evidence="8">RW_01_0115_WH8101</strain>
        <strain evidence="9">RW_22_0214</strain>
    </source>
</reference>
<reference evidence="10 11" key="1">
    <citation type="journal article" date="2016" name="Environ. Microbiol.">
        <title>Genomic diversification of marine cyanophages into stable ecotypes.</title>
        <authorList>
            <person name="Marston M.F."/>
            <person name="Martiny J.B."/>
        </authorList>
    </citation>
    <scope>NUCLEOTIDE SEQUENCE [LARGE SCALE GENOMIC DNA]</scope>
    <source>
        <strain evidence="2">RW_01_0212_WH8101</strain>
        <strain evidence="3">RW_03_0807_WH8101</strain>
        <strain evidence="4">RW_06_0613</strain>
        <strain evidence="5">RW_08_0711</strain>
        <strain evidence="6">RW_22_0300</strain>
        <strain evidence="7">RW_25_1112</strain>
    </source>
</reference>
<organism evidence="3 12">
    <name type="scientific">Synechococcus phage S-RIM8</name>
    <dbReference type="NCBI Taxonomy" id="756278"/>
    <lineage>
        <taxon>Viruses</taxon>
        <taxon>Duplodnaviria</taxon>
        <taxon>Heunggongvirae</taxon>
        <taxon>Uroviricota</taxon>
        <taxon>Caudoviricetes</taxon>
        <taxon>Pantevenvirales</taxon>
        <taxon>Kyanoviridae</taxon>
        <taxon>Neptunevirus</taxon>
        <taxon>Neptunevirus srim18</taxon>
    </lineage>
</organism>
<evidence type="ECO:0000313" key="15">
    <source>
        <dbReference type="Proteomes" id="UP000304735"/>
    </source>
</evidence>
<evidence type="ECO:0000313" key="11">
    <source>
        <dbReference type="Proteomes" id="UP000223306"/>
    </source>
</evidence>
<evidence type="ECO:0000313" key="9">
    <source>
        <dbReference type="EMBL" id="QBQ75639.1"/>
    </source>
</evidence>
<dbReference type="EMBL" id="KX349290">
    <property type="protein sequence ID" value="AOO11345.1"/>
    <property type="molecule type" value="Genomic_DNA"/>
</dbReference>
<dbReference type="Proteomes" id="UP000304735">
    <property type="component" value="Segment"/>
</dbReference>
<sequence length="70" mass="8223">MKDNDGWFKDTQSGSFDNADKARYEKYMATYRARQKEEDEKKALQNDVSQLKSEMSEIKSLLLTLVQNQK</sequence>
<dbReference type="Proteomes" id="UP000222384">
    <property type="component" value="Genome"/>
</dbReference>
<dbReference type="Proteomes" id="UP000224174">
    <property type="component" value="Segment"/>
</dbReference>
<dbReference type="EMBL" id="KX349289">
    <property type="protein sequence ID" value="AOO11122.1"/>
    <property type="molecule type" value="Genomic_DNA"/>
</dbReference>
<keyword evidence="13" id="KW-1185">Reference proteome</keyword>
<evidence type="ECO:0000313" key="10">
    <source>
        <dbReference type="Proteomes" id="UP000222384"/>
    </source>
</evidence>
<evidence type="ECO:0000313" key="14">
    <source>
        <dbReference type="Proteomes" id="UP000299832"/>
    </source>
</evidence>
<protein>
    <recommendedName>
        <fullName evidence="16">Gp106</fullName>
    </recommendedName>
</protein>
<evidence type="ECO:0000313" key="2">
    <source>
        <dbReference type="EMBL" id="AOO10238.1"/>
    </source>
</evidence>
<dbReference type="EMBL" id="MK493324">
    <property type="protein sequence ID" value="QBQ75639.1"/>
    <property type="molecule type" value="Genomic_DNA"/>
</dbReference>
<evidence type="ECO:0008006" key="16">
    <source>
        <dbReference type="Google" id="ProtNLM"/>
    </source>
</evidence>
<accession>A0A1D7S9Y5</accession>
<evidence type="ECO:0000313" key="3">
    <source>
        <dbReference type="EMBL" id="AOO10459.1"/>
    </source>
</evidence>
<evidence type="ECO:0000313" key="4">
    <source>
        <dbReference type="EMBL" id="AOO10678.1"/>
    </source>
</evidence>
<feature type="coiled-coil region" evidence="1">
    <location>
        <begin position="34"/>
        <end position="61"/>
    </location>
</feature>
<evidence type="ECO:0000256" key="1">
    <source>
        <dbReference type="SAM" id="Coils"/>
    </source>
</evidence>
<proteinExistence type="predicted"/>
<dbReference type="Proteomes" id="UP000224173">
    <property type="component" value="Segment"/>
</dbReference>
<keyword evidence="1" id="KW-0175">Coiled coil</keyword>
<dbReference type="EMBL" id="KX349286">
    <property type="protein sequence ID" value="AOO10459.1"/>
    <property type="molecule type" value="Genomic_DNA"/>
</dbReference>
<evidence type="ECO:0000313" key="12">
    <source>
        <dbReference type="Proteomes" id="UP000224174"/>
    </source>
</evidence>
<evidence type="ECO:0000313" key="8">
    <source>
        <dbReference type="EMBL" id="QBQ75197.1"/>
    </source>
</evidence>
<evidence type="ECO:0000313" key="7">
    <source>
        <dbReference type="EMBL" id="AOO11345.1"/>
    </source>
</evidence>